<comment type="caution">
    <text evidence="1">The sequence shown here is derived from an EMBL/GenBank/DDBJ whole genome shotgun (WGS) entry which is preliminary data.</text>
</comment>
<protein>
    <submittedName>
        <fullName evidence="1">Uncharacterized protein</fullName>
    </submittedName>
</protein>
<keyword evidence="2" id="KW-1185">Reference proteome</keyword>
<evidence type="ECO:0000313" key="2">
    <source>
        <dbReference type="Proteomes" id="UP000887159"/>
    </source>
</evidence>
<dbReference type="Proteomes" id="UP000887159">
    <property type="component" value="Unassembled WGS sequence"/>
</dbReference>
<reference evidence="1" key="1">
    <citation type="submission" date="2020-08" db="EMBL/GenBank/DDBJ databases">
        <title>Multicomponent nature underlies the extraordinary mechanical properties of spider dragline silk.</title>
        <authorList>
            <person name="Kono N."/>
            <person name="Nakamura H."/>
            <person name="Mori M."/>
            <person name="Yoshida Y."/>
            <person name="Ohtoshi R."/>
            <person name="Malay A.D."/>
            <person name="Moran D.A.P."/>
            <person name="Tomita M."/>
            <person name="Numata K."/>
            <person name="Arakawa K."/>
        </authorList>
    </citation>
    <scope>NUCLEOTIDE SEQUENCE</scope>
</reference>
<gene>
    <name evidence="1" type="ORF">TNCV_1245811</name>
</gene>
<name>A0A8X6R9Z0_TRICX</name>
<dbReference type="EMBL" id="BMAU01021123">
    <property type="protein sequence ID" value="GFX91166.1"/>
    <property type="molecule type" value="Genomic_DNA"/>
</dbReference>
<dbReference type="AlphaFoldDB" id="A0A8X6R9Z0"/>
<sequence length="80" mass="8779">MLMNSLPKVIHSSLCHFRWNGTTAWVICAFKYPKEKTPAREGSGVWLSLVGTRLLTLHGPQEIGLTSAGGKSRSCYCSDP</sequence>
<proteinExistence type="predicted"/>
<evidence type="ECO:0000313" key="1">
    <source>
        <dbReference type="EMBL" id="GFX91166.1"/>
    </source>
</evidence>
<accession>A0A8X6R9Z0</accession>
<organism evidence="1 2">
    <name type="scientific">Trichonephila clavipes</name>
    <name type="common">Golden silk orbweaver</name>
    <name type="synonym">Nephila clavipes</name>
    <dbReference type="NCBI Taxonomy" id="2585209"/>
    <lineage>
        <taxon>Eukaryota</taxon>
        <taxon>Metazoa</taxon>
        <taxon>Ecdysozoa</taxon>
        <taxon>Arthropoda</taxon>
        <taxon>Chelicerata</taxon>
        <taxon>Arachnida</taxon>
        <taxon>Araneae</taxon>
        <taxon>Araneomorphae</taxon>
        <taxon>Entelegynae</taxon>
        <taxon>Araneoidea</taxon>
        <taxon>Nephilidae</taxon>
        <taxon>Trichonephila</taxon>
    </lineage>
</organism>